<reference evidence="1" key="1">
    <citation type="submission" date="2021-04" db="EMBL/GenBank/DDBJ databases">
        <title>Saccharothrix algeriensis WGS.</title>
        <authorList>
            <person name="Stuskova K."/>
            <person name="Hakalova E."/>
            <person name="Tebbal A.B."/>
            <person name="Eichmeier A."/>
        </authorList>
    </citation>
    <scope>NUCLEOTIDE SEQUENCE</scope>
    <source>
        <strain evidence="1">NRRL B-24137</strain>
    </source>
</reference>
<dbReference type="PRINTS" id="PR00364">
    <property type="entry name" value="DISEASERSIST"/>
</dbReference>
<evidence type="ECO:0000313" key="2">
    <source>
        <dbReference type="Proteomes" id="UP000671828"/>
    </source>
</evidence>
<dbReference type="SUPFAM" id="SSF48452">
    <property type="entry name" value="TPR-like"/>
    <property type="match status" value="1"/>
</dbReference>
<dbReference type="Proteomes" id="UP000671828">
    <property type="component" value="Chromosome"/>
</dbReference>
<feature type="non-terminal residue" evidence="1">
    <location>
        <position position="1"/>
    </location>
</feature>
<dbReference type="Gene3D" id="1.10.8.430">
    <property type="entry name" value="Helical domain of apoptotic protease-activating factors"/>
    <property type="match status" value="1"/>
</dbReference>
<proteinExistence type="predicted"/>
<dbReference type="PANTHER" id="PTHR47691">
    <property type="entry name" value="REGULATOR-RELATED"/>
    <property type="match status" value="1"/>
</dbReference>
<dbReference type="InterPro" id="IPR042197">
    <property type="entry name" value="Apaf_helical"/>
</dbReference>
<keyword evidence="1" id="KW-0067">ATP-binding</keyword>
<gene>
    <name evidence="1" type="ORF">J7S33_30290</name>
</gene>
<dbReference type="SMART" id="SM00028">
    <property type="entry name" value="TPR"/>
    <property type="match status" value="3"/>
</dbReference>
<dbReference type="AlphaFoldDB" id="A0A8T8HZN7"/>
<dbReference type="PANTHER" id="PTHR47691:SF3">
    <property type="entry name" value="HTH-TYPE TRANSCRIPTIONAL REGULATOR RV0890C-RELATED"/>
    <property type="match status" value="1"/>
</dbReference>
<organism evidence="1 2">
    <name type="scientific">Saccharothrix algeriensis</name>
    <dbReference type="NCBI Taxonomy" id="173560"/>
    <lineage>
        <taxon>Bacteria</taxon>
        <taxon>Bacillati</taxon>
        <taxon>Actinomycetota</taxon>
        <taxon>Actinomycetes</taxon>
        <taxon>Pseudonocardiales</taxon>
        <taxon>Pseudonocardiaceae</taxon>
        <taxon>Saccharothrix</taxon>
    </lineage>
</organism>
<accession>A0A8T8HZN7</accession>
<keyword evidence="1" id="KW-0547">Nucleotide-binding</keyword>
<evidence type="ECO:0000313" key="1">
    <source>
        <dbReference type="EMBL" id="QTR03194.1"/>
    </source>
</evidence>
<name>A0A8T8HZN7_9PSEU</name>
<dbReference type="InterPro" id="IPR011990">
    <property type="entry name" value="TPR-like_helical_dom_sf"/>
</dbReference>
<dbReference type="GO" id="GO:0005524">
    <property type="term" value="F:ATP binding"/>
    <property type="evidence" value="ECO:0007669"/>
    <property type="project" value="UniProtKB-KW"/>
</dbReference>
<dbReference type="Gene3D" id="1.25.40.10">
    <property type="entry name" value="Tetratricopeptide repeat domain"/>
    <property type="match status" value="1"/>
</dbReference>
<dbReference type="SUPFAM" id="SSF52540">
    <property type="entry name" value="P-loop containing nucleoside triphosphate hydrolases"/>
    <property type="match status" value="1"/>
</dbReference>
<protein>
    <submittedName>
        <fullName evidence="1">ATP-binding protein</fullName>
    </submittedName>
</protein>
<dbReference type="Gene3D" id="3.40.50.300">
    <property type="entry name" value="P-loop containing nucleotide triphosphate hydrolases"/>
    <property type="match status" value="1"/>
</dbReference>
<dbReference type="InterPro" id="IPR019734">
    <property type="entry name" value="TPR_rpt"/>
</dbReference>
<dbReference type="EMBL" id="CP072788">
    <property type="protein sequence ID" value="QTR03194.1"/>
    <property type="molecule type" value="Genomic_DNA"/>
</dbReference>
<sequence>PIPHNIPPAVRRFAGRAAELDRLSALAAAGSGSRVCVLDGPPGIGKTSLAVRWGRVARELFPHGQVYVDLRGFDPARAAVGPEAAARLILGALHVPLTAIPPDPDDQLALLRSMLDERRLLLVIDNVRDSRQVLPLIPGSGSCFTVVTARHRLDGLAVHHDAERIPLGPLSAQDSVQLLAQRLGTHRVEAEHEAVARVVAACGGHPMALSVVAARAADDATNSLNTIVRSLENRGDALDTLRLPDAADLRAVFALSYDNLAPAIAEGFRTLALHPGPRFDAWAAAAMIGCDLFQARETIHELSRCHLLERTSSGHHAFHALTHAYGLETARRDPPERRGSVLVSLLNHQLHAAHRADRLINDHRRQVPLRPCLRPELLPVLANRADALVWFDAEYDNVLSAIALAKEEGLHDYTWQLAWTTSNFAYLTARWQDWVDTHSDGLAAVRRLGDREVEVRLRQQLARAHREGGDYRRSIEEYLGALDSLEELGDLPGQANALNGLAAVQLRAGSPRAAFDAASRALELYEGLDDDDGTASTYLFLGQTCLALSEPEEARRHYRLAEDLYAGSGNLYGLAHVADATAELETAAGRPDLARAHLRQAVKLHHRFGNLSYAAKACRRLRALLADEDPAHPLVELLSAAIVELEHNRATSAAPLVEAITGPG</sequence>
<dbReference type="InterPro" id="IPR027417">
    <property type="entry name" value="P-loop_NTPase"/>
</dbReference>
<dbReference type="Pfam" id="PF13424">
    <property type="entry name" value="TPR_12"/>
    <property type="match status" value="1"/>
</dbReference>
<dbReference type="GO" id="GO:0043531">
    <property type="term" value="F:ADP binding"/>
    <property type="evidence" value="ECO:0007669"/>
    <property type="project" value="InterPro"/>
</dbReference>